<dbReference type="VEuPathDB" id="AmoebaDB:EIN_309600"/>
<dbReference type="EMBL" id="KB207092">
    <property type="protein sequence ID" value="ELP84957.1"/>
    <property type="molecule type" value="Genomic_DNA"/>
</dbReference>
<dbReference type="Proteomes" id="UP000014680">
    <property type="component" value="Unassembled WGS sequence"/>
</dbReference>
<feature type="chain" id="PRO_5001990590" evidence="2">
    <location>
        <begin position="17"/>
        <end position="486"/>
    </location>
</feature>
<dbReference type="OMA" id="ETACDEM"/>
<feature type="coiled-coil region" evidence="1">
    <location>
        <begin position="24"/>
        <end position="51"/>
    </location>
</feature>
<evidence type="ECO:0000256" key="2">
    <source>
        <dbReference type="SAM" id="SignalP"/>
    </source>
</evidence>
<gene>
    <name evidence="3" type="ORF">EIN_309600</name>
</gene>
<evidence type="ECO:0000313" key="4">
    <source>
        <dbReference type="Proteomes" id="UP000014680"/>
    </source>
</evidence>
<evidence type="ECO:0000256" key="1">
    <source>
        <dbReference type="SAM" id="Coils"/>
    </source>
</evidence>
<evidence type="ECO:0000313" key="3">
    <source>
        <dbReference type="EMBL" id="ELP84957.1"/>
    </source>
</evidence>
<proteinExistence type="predicted"/>
<keyword evidence="2" id="KW-0732">Signal</keyword>
<dbReference type="AlphaFoldDB" id="A0A0A1TWB8"/>
<dbReference type="OrthoDB" id="30017at2759"/>
<protein>
    <submittedName>
        <fullName evidence="3">Uncharacterized protein</fullName>
    </submittedName>
</protein>
<sequence>MLLLLIPLFYAACADNEGIVAQGITRIKNGINLLEEKMKALEATELNIMNELDADNQDLTHVGLSSDRNKARQKVREERISLRKIARTKRLVLSKMYKILRVLSPLEQSRVIRQLNLLNRLHVNHLALLGVDEARLAFSNSYLSSPQVDQFQHEGMIVQANDMGDYLMKTNDADPIEVQKKKLEDVEKEMQRLNRKFEETPFLKNAMIKRSSEQYNKLLEEMVVKIEQAVGHKAKESYELAKKIDDNVEKLEMNMDLMTEKKRTETLKQIRLMKKQREKMNNGVNEYRATLNKMMKKLKRSSLAVVKAAKKVERTNKICSKGVSEKQVVKRGIDEVVDKIAKKAGKMIDTNIKKNEVKNVDLKNIVRTAPKTQNATQTVQNNKKEEKKVKKTIEQIIKETACDEMKKIRNENLMKMKQMGKKEQQREVIKEVKRELSVDVSKAGIEKSLKKAKEAVKKVDKMTELFKEMAASKEMIEEEVNTALEI</sequence>
<keyword evidence="4" id="KW-1185">Reference proteome</keyword>
<reference evidence="3 4" key="1">
    <citation type="submission" date="2012-10" db="EMBL/GenBank/DDBJ databases">
        <authorList>
            <person name="Zafar N."/>
            <person name="Inman J."/>
            <person name="Hall N."/>
            <person name="Lorenzi H."/>
            <person name="Caler E."/>
        </authorList>
    </citation>
    <scope>NUCLEOTIDE SEQUENCE [LARGE SCALE GENOMIC DNA]</scope>
    <source>
        <strain evidence="3 4">IP1</strain>
    </source>
</reference>
<feature type="signal peptide" evidence="2">
    <location>
        <begin position="1"/>
        <end position="16"/>
    </location>
</feature>
<dbReference type="KEGG" id="eiv:EIN_309600"/>
<dbReference type="GeneID" id="14883937"/>
<accession>A0A0A1TWB8</accession>
<keyword evidence="1" id="KW-0175">Coiled coil</keyword>
<organism evidence="3 4">
    <name type="scientific">Entamoeba invadens IP1</name>
    <dbReference type="NCBI Taxonomy" id="370355"/>
    <lineage>
        <taxon>Eukaryota</taxon>
        <taxon>Amoebozoa</taxon>
        <taxon>Evosea</taxon>
        <taxon>Archamoebae</taxon>
        <taxon>Mastigamoebida</taxon>
        <taxon>Entamoebidae</taxon>
        <taxon>Entamoeba</taxon>
    </lineage>
</organism>
<name>A0A0A1TWB8_ENTIV</name>
<dbReference type="RefSeq" id="XP_004184303.1">
    <property type="nucleotide sequence ID" value="XM_004184255.1"/>
</dbReference>